<proteinExistence type="predicted"/>
<dbReference type="OrthoDB" id="52139at2759"/>
<gene>
    <name evidence="2" type="ORF">THAOC_33900</name>
</gene>
<dbReference type="EMBL" id="AGNL01047000">
    <property type="protein sequence ID" value="EJK47381.1"/>
    <property type="molecule type" value="Genomic_DNA"/>
</dbReference>
<feature type="region of interest" description="Disordered" evidence="1">
    <location>
        <begin position="493"/>
        <end position="541"/>
    </location>
</feature>
<dbReference type="AlphaFoldDB" id="K0RE92"/>
<feature type="compositionally biased region" description="Basic and acidic residues" evidence="1">
    <location>
        <begin position="889"/>
        <end position="907"/>
    </location>
</feature>
<evidence type="ECO:0000313" key="2">
    <source>
        <dbReference type="EMBL" id="EJK47381.1"/>
    </source>
</evidence>
<protein>
    <submittedName>
        <fullName evidence="2">Uncharacterized protein</fullName>
    </submittedName>
</protein>
<accession>K0RE92</accession>
<dbReference type="OMA" id="AMVESIW"/>
<feature type="compositionally biased region" description="Basic and acidic residues" evidence="1">
    <location>
        <begin position="857"/>
        <end position="871"/>
    </location>
</feature>
<keyword evidence="3" id="KW-1185">Reference proteome</keyword>
<dbReference type="PANTHER" id="PTHR21113">
    <property type="entry name" value="AGAP001705-PA"/>
    <property type="match status" value="1"/>
</dbReference>
<organism evidence="2 3">
    <name type="scientific">Thalassiosira oceanica</name>
    <name type="common">Marine diatom</name>
    <dbReference type="NCBI Taxonomy" id="159749"/>
    <lineage>
        <taxon>Eukaryota</taxon>
        <taxon>Sar</taxon>
        <taxon>Stramenopiles</taxon>
        <taxon>Ochrophyta</taxon>
        <taxon>Bacillariophyta</taxon>
        <taxon>Coscinodiscophyceae</taxon>
        <taxon>Thalassiosirophycidae</taxon>
        <taxon>Thalassiosirales</taxon>
        <taxon>Thalassiosiraceae</taxon>
        <taxon>Thalassiosira</taxon>
    </lineage>
</organism>
<dbReference type="Proteomes" id="UP000266841">
    <property type="component" value="Unassembled WGS sequence"/>
</dbReference>
<feature type="compositionally biased region" description="Pro residues" evidence="1">
    <location>
        <begin position="528"/>
        <end position="538"/>
    </location>
</feature>
<feature type="region of interest" description="Disordered" evidence="1">
    <location>
        <begin position="800"/>
        <end position="836"/>
    </location>
</feature>
<dbReference type="PANTHER" id="PTHR21113:SF4">
    <property type="entry name" value="CHITIN-BINDING TYPE-4 DOMAIN-CONTAINING PROTEIN"/>
    <property type="match status" value="1"/>
</dbReference>
<dbReference type="eggNOG" id="ENOG502R9JW">
    <property type="taxonomic scope" value="Eukaryota"/>
</dbReference>
<sequence>FVRKVDDAKDFCKTPSVICGDNTATVTGARYPELKYLSGLVEWVDRIQTYSNPETGFDYLVSLRAFVNGGMSNADFIDDVSSILSRGCDGRMCSSQTIPFFDDRRKNFERILYDIFKFPGVGRTKLTYDYQFAETWLHENRAVIEGNVLVSQNRALGGTSYYSQEYGFGPFLDALRKMALTGAGEHRRFFLYDEDEGLRGLNAGLVNLSLFLANAMAESIADDSCDETHWDAVSGGTNGVYSLANPCGQNGREYGSEVCPRWQEFMDCPVDDQARIKAKLSLTSVPPFVAEEELVPPPFQCKARNLPVGGWDVATGALVEGEVPNSAGATSTRGCSFWGRGALLTRGKCNYGRLNFHLGKGADEDGREAPYPEVDFCANPAAVCDHEESMEIRWSVAMFEWIDRVQDYYDSSVDFDYIDELYRFVDGGMSNDAFVEQVSNILARGCHVHPCPPTSFTSPVKTNRFLHGPERRQNVKNAIRLVFKLPVLPPADPAKDAPEFGPPPASSLVTPRPTPRPTDPFWLDTPQPTDPPVRPPQPAEEGVLTLPPAAPAWMAPVDPTGPTSSPVEFSDITQYNDGAVYTIDSEGSSFTDESLVITRGTTLVLDADGYVEAPLNTDWPALRFSISSKFVGNGGSVLGSYADTSYVEGDYENGGDAIHLNNGQSGSDTGSTGEFRAGINVMGGNAPGGVGGDALSVNGFGSEASIFGGNFVGGTGLKGDGLSLNVLNGGIAHVRGGTFGGDMVARSGGTILLYGCFKQDGDVYRGIFQDETELVVTARTTSGGDVIPVAIAEVECEDAPSMEPTNYPTVSPRPTVPRPSDSCPLQATAPRAPGWTQQRRPAFALQVPVPIIARGESEDTVVKQQRSENHSTRKKLVSFSQATGSLRAASERSLDAEKVAEKPREGARGLTCRNLE</sequence>
<evidence type="ECO:0000256" key="1">
    <source>
        <dbReference type="SAM" id="MobiDB-lite"/>
    </source>
</evidence>
<feature type="non-terminal residue" evidence="2">
    <location>
        <position position="1"/>
    </location>
</feature>
<reference evidence="2 3" key="1">
    <citation type="journal article" date="2012" name="Genome Biol.">
        <title>Genome and low-iron response of an oceanic diatom adapted to chronic iron limitation.</title>
        <authorList>
            <person name="Lommer M."/>
            <person name="Specht M."/>
            <person name="Roy A.S."/>
            <person name="Kraemer L."/>
            <person name="Andreson R."/>
            <person name="Gutowska M.A."/>
            <person name="Wolf J."/>
            <person name="Bergner S.V."/>
            <person name="Schilhabel M.B."/>
            <person name="Klostermeier U.C."/>
            <person name="Beiko R.G."/>
            <person name="Rosenstiel P."/>
            <person name="Hippler M."/>
            <person name="Laroche J."/>
        </authorList>
    </citation>
    <scope>NUCLEOTIDE SEQUENCE [LARGE SCALE GENOMIC DNA]</scope>
    <source>
        <strain evidence="2 3">CCMP1005</strain>
    </source>
</reference>
<name>K0RE92_THAOC</name>
<feature type="region of interest" description="Disordered" evidence="1">
    <location>
        <begin position="857"/>
        <end position="916"/>
    </location>
</feature>
<evidence type="ECO:0000313" key="3">
    <source>
        <dbReference type="Proteomes" id="UP000266841"/>
    </source>
</evidence>
<comment type="caution">
    <text evidence="2">The sequence shown here is derived from an EMBL/GenBank/DDBJ whole genome shotgun (WGS) entry which is preliminary data.</text>
</comment>